<feature type="binding site" evidence="9">
    <location>
        <position position="182"/>
    </location>
    <ligand>
        <name>substrate</name>
    </ligand>
</feature>
<dbReference type="InterPro" id="IPR041727">
    <property type="entry name" value="NAGK-C"/>
</dbReference>
<evidence type="ECO:0000256" key="2">
    <source>
        <dbReference type="ARBA" id="ARBA00022571"/>
    </source>
</evidence>
<evidence type="ECO:0000256" key="3">
    <source>
        <dbReference type="ARBA" id="ARBA00022605"/>
    </source>
</evidence>
<dbReference type="GO" id="GO:0005737">
    <property type="term" value="C:cytoplasm"/>
    <property type="evidence" value="ECO:0007669"/>
    <property type="project" value="UniProtKB-SubCell"/>
</dbReference>
<feature type="site" description="Transition state stabilizer" evidence="9">
    <location>
        <position position="29"/>
    </location>
</feature>
<evidence type="ECO:0000256" key="1">
    <source>
        <dbReference type="ARBA" id="ARBA00004828"/>
    </source>
</evidence>
<dbReference type="PIRSF" id="PIRSF000728">
    <property type="entry name" value="NAGK"/>
    <property type="match status" value="1"/>
</dbReference>
<dbReference type="AlphaFoldDB" id="A0A1F6F420"/>
<evidence type="ECO:0000256" key="4">
    <source>
        <dbReference type="ARBA" id="ARBA00022679"/>
    </source>
</evidence>
<reference evidence="11 12" key="1">
    <citation type="journal article" date="2016" name="Nat. Commun.">
        <title>Thousands of microbial genomes shed light on interconnected biogeochemical processes in an aquifer system.</title>
        <authorList>
            <person name="Anantharaman K."/>
            <person name="Brown C.T."/>
            <person name="Hug L.A."/>
            <person name="Sharon I."/>
            <person name="Castelle C.J."/>
            <person name="Probst A.J."/>
            <person name="Thomas B.C."/>
            <person name="Singh A."/>
            <person name="Wilkins M.J."/>
            <person name="Karaoz U."/>
            <person name="Brodie E.L."/>
            <person name="Williams K.H."/>
            <person name="Hubbard S.S."/>
            <person name="Banfield J.F."/>
        </authorList>
    </citation>
    <scope>NUCLEOTIDE SEQUENCE [LARGE SCALE GENOMIC DNA]</scope>
</reference>
<protein>
    <recommendedName>
        <fullName evidence="9">Acetylglutamate kinase</fullName>
        <ecNumber evidence="9">2.7.2.8</ecNumber>
    </recommendedName>
    <alternativeName>
        <fullName evidence="9">N-acetyl-L-glutamate 5-phosphotransferase</fullName>
    </alternativeName>
    <alternativeName>
        <fullName evidence="9">NAG kinase</fullName>
        <shortName evidence="9">NAGK</shortName>
    </alternativeName>
</protein>
<dbReference type="InterPro" id="IPR001057">
    <property type="entry name" value="Glu/AcGlu_kinase"/>
</dbReference>
<feature type="binding site" evidence="9">
    <location>
        <position position="86"/>
    </location>
    <ligand>
        <name>substrate</name>
    </ligand>
</feature>
<dbReference type="InterPro" id="IPR036393">
    <property type="entry name" value="AceGlu_kinase-like_sf"/>
</dbReference>
<dbReference type="FunFam" id="3.40.1160.10:FF:000004">
    <property type="entry name" value="Acetylglutamate kinase"/>
    <property type="match status" value="1"/>
</dbReference>
<keyword evidence="5 9" id="KW-0547">Nucleotide-binding</keyword>
<keyword evidence="6 9" id="KW-0418">Kinase</keyword>
<proteinExistence type="inferred from homology"/>
<evidence type="ECO:0000256" key="6">
    <source>
        <dbReference type="ARBA" id="ARBA00022777"/>
    </source>
</evidence>
<keyword evidence="4 9" id="KW-0808">Transferase</keyword>
<dbReference type="PANTHER" id="PTHR23342:SF0">
    <property type="entry name" value="N-ACETYLGLUTAMATE SYNTHASE, MITOCHONDRIAL"/>
    <property type="match status" value="1"/>
</dbReference>
<organism evidence="11 12">
    <name type="scientific">Candidatus Kaiserbacteria bacterium RIFCSPLOWO2_01_FULL_54_13</name>
    <dbReference type="NCBI Taxonomy" id="1798512"/>
    <lineage>
        <taxon>Bacteria</taxon>
        <taxon>Candidatus Kaiseribacteriota</taxon>
    </lineage>
</organism>
<feature type="domain" description="Aspartate/glutamate/uridylate kinase" evidence="10">
    <location>
        <begin position="24"/>
        <end position="264"/>
    </location>
</feature>
<evidence type="ECO:0000256" key="7">
    <source>
        <dbReference type="ARBA" id="ARBA00022840"/>
    </source>
</evidence>
<comment type="subcellular location">
    <subcellularLocation>
        <location evidence="9">Cytoplasm</location>
    </subcellularLocation>
</comment>
<dbReference type="SUPFAM" id="SSF53633">
    <property type="entry name" value="Carbamate kinase-like"/>
    <property type="match status" value="1"/>
</dbReference>
<dbReference type="InterPro" id="IPR001048">
    <property type="entry name" value="Asp/Glu/Uridylate_kinase"/>
</dbReference>
<keyword evidence="9" id="KW-0963">Cytoplasm</keyword>
<name>A0A1F6F420_9BACT</name>
<dbReference type="GO" id="GO:0003991">
    <property type="term" value="F:acetylglutamate kinase activity"/>
    <property type="evidence" value="ECO:0007669"/>
    <property type="project" value="UniProtKB-UniRule"/>
</dbReference>
<comment type="similarity">
    <text evidence="9">Belongs to the acetylglutamate kinase family. ArgB subfamily.</text>
</comment>
<dbReference type="PRINTS" id="PR00474">
    <property type="entry name" value="GLU5KINASE"/>
</dbReference>
<dbReference type="PANTHER" id="PTHR23342">
    <property type="entry name" value="N-ACETYLGLUTAMATE SYNTHASE"/>
    <property type="match status" value="1"/>
</dbReference>
<dbReference type="Pfam" id="PF00696">
    <property type="entry name" value="AA_kinase"/>
    <property type="match status" value="1"/>
</dbReference>
<dbReference type="STRING" id="1798512.A3A39_01380"/>
<feature type="site" description="Transition state stabilizer" evidence="9">
    <location>
        <position position="245"/>
    </location>
</feature>
<comment type="catalytic activity">
    <reaction evidence="8 9">
        <text>N-acetyl-L-glutamate + ATP = N-acetyl-L-glutamyl 5-phosphate + ADP</text>
        <dbReference type="Rhea" id="RHEA:14629"/>
        <dbReference type="ChEBI" id="CHEBI:30616"/>
        <dbReference type="ChEBI" id="CHEBI:44337"/>
        <dbReference type="ChEBI" id="CHEBI:57936"/>
        <dbReference type="ChEBI" id="CHEBI:456216"/>
        <dbReference type="EC" id="2.7.2.8"/>
    </reaction>
</comment>
<dbReference type="EC" id="2.7.2.8" evidence="9"/>
<accession>A0A1F6F420</accession>
<feature type="binding site" evidence="9">
    <location>
        <begin position="64"/>
        <end position="65"/>
    </location>
    <ligand>
        <name>substrate</name>
    </ligand>
</feature>
<dbReference type="Gene3D" id="3.40.1160.10">
    <property type="entry name" value="Acetylglutamate kinase-like"/>
    <property type="match status" value="1"/>
</dbReference>
<evidence type="ECO:0000256" key="8">
    <source>
        <dbReference type="ARBA" id="ARBA00048141"/>
    </source>
</evidence>
<comment type="function">
    <text evidence="9">Catalyzes the ATP-dependent phosphorylation of N-acetyl-L-glutamate.</text>
</comment>
<gene>
    <name evidence="9" type="primary">argB</name>
    <name evidence="11" type="ORF">A3A39_01380</name>
</gene>
<evidence type="ECO:0000313" key="11">
    <source>
        <dbReference type="EMBL" id="OGG80584.1"/>
    </source>
</evidence>
<sequence length="288" mass="31504">MDEIINKARVLIEALPYIQSFYDKTVVIKYGGAAMTDNDLRRSVLKDIVFMNYVGMQPILVHGGGPFISEKMKERGKEVKFVNGYRVTDEEAIEIVDDELTRINREIVREIISLGGSAISLSGKDDRLIEVKKHAEIEGEDIGFVGEITKINGDVIQRMITSDIIPVIAPLGVGAKDGFTYNINADQSAAEIARSLGALKFVLLTDVRGILKDTQDPATLIPHLSVAEVDALIESGVIAGGMLPKVKACIRALDRGVKKTHIIDVKVPHGLLLEIFTDEGIGTEIVKR</sequence>
<dbReference type="InterPro" id="IPR004662">
    <property type="entry name" value="AcgluKinase_fam"/>
</dbReference>
<keyword evidence="3 9" id="KW-0028">Amino-acid biosynthesis</keyword>
<dbReference type="InterPro" id="IPR037528">
    <property type="entry name" value="ArgB"/>
</dbReference>
<evidence type="ECO:0000256" key="9">
    <source>
        <dbReference type="HAMAP-Rule" id="MF_00082"/>
    </source>
</evidence>
<comment type="caution">
    <text evidence="11">The sequence shown here is derived from an EMBL/GenBank/DDBJ whole genome shotgun (WGS) entry which is preliminary data.</text>
</comment>
<evidence type="ECO:0000256" key="5">
    <source>
        <dbReference type="ARBA" id="ARBA00022741"/>
    </source>
</evidence>
<dbReference type="UniPathway" id="UPA00068">
    <property type="reaction ID" value="UER00107"/>
</dbReference>
<dbReference type="Proteomes" id="UP000177372">
    <property type="component" value="Unassembled WGS sequence"/>
</dbReference>
<evidence type="ECO:0000313" key="12">
    <source>
        <dbReference type="Proteomes" id="UP000177372"/>
    </source>
</evidence>
<dbReference type="NCBIfam" id="TIGR00761">
    <property type="entry name" value="argB"/>
    <property type="match status" value="1"/>
</dbReference>
<evidence type="ECO:0000259" key="10">
    <source>
        <dbReference type="Pfam" id="PF00696"/>
    </source>
</evidence>
<keyword evidence="7 9" id="KW-0067">ATP-binding</keyword>
<dbReference type="EMBL" id="MFLZ01000004">
    <property type="protein sequence ID" value="OGG80584.1"/>
    <property type="molecule type" value="Genomic_DNA"/>
</dbReference>
<comment type="pathway">
    <text evidence="1 9">Amino-acid biosynthesis; L-arginine biosynthesis; N(2)-acetyl-L-ornithine from L-glutamate: step 2/4.</text>
</comment>
<dbReference type="HAMAP" id="MF_00082">
    <property type="entry name" value="ArgB"/>
    <property type="match status" value="1"/>
</dbReference>
<dbReference type="GO" id="GO:0042450">
    <property type="term" value="P:L-arginine biosynthetic process via ornithine"/>
    <property type="evidence" value="ECO:0007669"/>
    <property type="project" value="UniProtKB-UniRule"/>
</dbReference>
<keyword evidence="2 9" id="KW-0055">Arginine biosynthesis</keyword>
<dbReference type="CDD" id="cd04250">
    <property type="entry name" value="AAK_NAGK-C"/>
    <property type="match status" value="1"/>
</dbReference>
<dbReference type="GO" id="GO:0005524">
    <property type="term" value="F:ATP binding"/>
    <property type="evidence" value="ECO:0007669"/>
    <property type="project" value="UniProtKB-UniRule"/>
</dbReference>